<organism evidence="6 7">
    <name type="scientific">Zalerion maritima</name>
    <dbReference type="NCBI Taxonomy" id="339359"/>
    <lineage>
        <taxon>Eukaryota</taxon>
        <taxon>Fungi</taxon>
        <taxon>Dikarya</taxon>
        <taxon>Ascomycota</taxon>
        <taxon>Pezizomycotina</taxon>
        <taxon>Sordariomycetes</taxon>
        <taxon>Lulworthiomycetidae</taxon>
        <taxon>Lulworthiales</taxon>
        <taxon>Lulworthiaceae</taxon>
        <taxon>Zalerion</taxon>
    </lineage>
</organism>
<feature type="domain" description="Aminomethyltransferase C-terminal" evidence="4">
    <location>
        <begin position="736"/>
        <end position="813"/>
    </location>
</feature>
<dbReference type="InterPro" id="IPR013977">
    <property type="entry name" value="GcvT_C"/>
</dbReference>
<keyword evidence="7" id="KW-1185">Reference proteome</keyword>
<name>A0AAD5RYD2_9PEZI</name>
<dbReference type="InterPro" id="IPR006222">
    <property type="entry name" value="GCVT_N"/>
</dbReference>
<dbReference type="InterPro" id="IPR006076">
    <property type="entry name" value="FAD-dep_OxRdtase"/>
</dbReference>
<evidence type="ECO:0000259" key="3">
    <source>
        <dbReference type="Pfam" id="PF01571"/>
    </source>
</evidence>
<dbReference type="AlphaFoldDB" id="A0AAD5RYD2"/>
<dbReference type="PANTHER" id="PTHR43757">
    <property type="entry name" value="AMINOMETHYLTRANSFERASE"/>
    <property type="match status" value="1"/>
</dbReference>
<dbReference type="InterPro" id="IPR027266">
    <property type="entry name" value="TrmE/GcvT-like"/>
</dbReference>
<dbReference type="InterPro" id="IPR036188">
    <property type="entry name" value="FAD/NAD-bd_sf"/>
</dbReference>
<protein>
    <submittedName>
        <fullName evidence="6">Dimethylglycine oxidase</fullName>
    </submittedName>
</protein>
<evidence type="ECO:0000259" key="2">
    <source>
        <dbReference type="Pfam" id="PF01266"/>
    </source>
</evidence>
<dbReference type="Gene3D" id="3.30.9.10">
    <property type="entry name" value="D-Amino Acid Oxidase, subunit A, domain 2"/>
    <property type="match status" value="1"/>
</dbReference>
<dbReference type="PANTHER" id="PTHR43757:SF2">
    <property type="entry name" value="AMINOMETHYLTRANSFERASE, MITOCHONDRIAL"/>
    <property type="match status" value="1"/>
</dbReference>
<reference evidence="6" key="1">
    <citation type="submission" date="2022-07" db="EMBL/GenBank/DDBJ databases">
        <title>Draft genome sequence of Zalerion maritima ATCC 34329, a (micro)plastics degrading marine fungus.</title>
        <authorList>
            <person name="Paco A."/>
            <person name="Goncalves M.F.M."/>
            <person name="Rocha-Santos T.A.P."/>
            <person name="Alves A."/>
        </authorList>
    </citation>
    <scope>NUCLEOTIDE SEQUENCE</scope>
    <source>
        <strain evidence="6">ATCC 34329</strain>
    </source>
</reference>
<feature type="domain" description="GCVT N-terminal" evidence="3">
    <location>
        <begin position="428"/>
        <end position="715"/>
    </location>
</feature>
<dbReference type="Gene3D" id="3.30.1360.120">
    <property type="entry name" value="Probable tRNA modification gtpase trme, domain 1"/>
    <property type="match status" value="1"/>
</dbReference>
<dbReference type="InterPro" id="IPR029043">
    <property type="entry name" value="GcvT/YgfZ_C"/>
</dbReference>
<dbReference type="SUPFAM" id="SSF101790">
    <property type="entry name" value="Aminomethyltransferase beta-barrel domain"/>
    <property type="match status" value="1"/>
</dbReference>
<dbReference type="Pfam" id="PF08669">
    <property type="entry name" value="GCV_T_C"/>
    <property type="match status" value="1"/>
</dbReference>
<evidence type="ECO:0000259" key="5">
    <source>
        <dbReference type="Pfam" id="PF16350"/>
    </source>
</evidence>
<dbReference type="Pfam" id="PF01266">
    <property type="entry name" value="DAO"/>
    <property type="match status" value="1"/>
</dbReference>
<evidence type="ECO:0000313" key="6">
    <source>
        <dbReference type="EMBL" id="KAJ2905670.1"/>
    </source>
</evidence>
<evidence type="ECO:0000259" key="4">
    <source>
        <dbReference type="Pfam" id="PF08669"/>
    </source>
</evidence>
<dbReference type="SUPFAM" id="SSF103025">
    <property type="entry name" value="Folate-binding domain"/>
    <property type="match status" value="1"/>
</dbReference>
<dbReference type="Gene3D" id="3.30.70.1400">
    <property type="entry name" value="Aminomethyltransferase beta-barrel domains"/>
    <property type="match status" value="1"/>
</dbReference>
<evidence type="ECO:0000256" key="1">
    <source>
        <dbReference type="ARBA" id="ARBA00008609"/>
    </source>
</evidence>
<dbReference type="SUPFAM" id="SSF54373">
    <property type="entry name" value="FAD-linked reductases, C-terminal domain"/>
    <property type="match status" value="1"/>
</dbReference>
<dbReference type="Gene3D" id="3.50.50.60">
    <property type="entry name" value="FAD/NAD(P)-binding domain"/>
    <property type="match status" value="1"/>
</dbReference>
<dbReference type="Pfam" id="PF16350">
    <property type="entry name" value="FAO_M"/>
    <property type="match status" value="1"/>
</dbReference>
<dbReference type="GO" id="GO:0005739">
    <property type="term" value="C:mitochondrion"/>
    <property type="evidence" value="ECO:0007669"/>
    <property type="project" value="TreeGrafter"/>
</dbReference>
<dbReference type="EMBL" id="JAKWBI020000027">
    <property type="protein sequence ID" value="KAJ2905670.1"/>
    <property type="molecule type" value="Genomic_DNA"/>
</dbReference>
<dbReference type="Pfam" id="PF01571">
    <property type="entry name" value="GCV_T"/>
    <property type="match status" value="1"/>
</dbReference>
<proteinExistence type="inferred from homology"/>
<feature type="domain" description="FAD dependent oxidoreductase central" evidence="5">
    <location>
        <begin position="372"/>
        <end position="425"/>
    </location>
</feature>
<sequence length="835" mass="91062">MDPSKRVVIIGAGIVGTNIADELVSREWTDITVVEQGPLDMPGGSTSHAPGLVFQTTGSRTLSSFAKYTVQKLLSLECFNQVGGLEVAETPERLEDLKRKHGYASSWGIESHLVSAEECRKIYPLLSMDVVLGGLHIPTDGLALAARAVQVLIKRTRKAGVRYLQLTPVTGIEQNDGRVTGVVTKKGTIPADIVLSCAGLWGVEVGAMIDLPIPLLPVEHQYAKTTPVPARKGINPPNWASLPILRHQDRDLYYREHGDQYGIGFYGHRPIPIAAAALGETPEHVDEHNMPSRRDFTPKDFEPAWKLTQELLPSLRESKIADGFNGIMSFTPDGGPLVGRAPNLEGFYVAEAVWVTHSAGVARAVAQLLTAGRAEIDLSECDLGRFEQVQLTPAYVSETGQQNFVEVYDVLHPLQPRESPRNLRVTPFHARQNELGAYFLEAGGWERPQWYESNAALLRELPVGWQPVERDPWSARYSSPISAAEAWKTRTAAAMYDLTPIRRLEVFGPGAVDLLQRLTTGDMSKPPGTVTFTLLLDDQGGIRSDIFVSKLRDDFFLLAVNGNTDLEYVAREARIQAKKDPWQFVHVRDITGGTCCVGLWGPRSADIVSTITSDDLSEKSLPCSRVKTAIIAGIPVTVVRQSFVGEAGLEICASAENGVRLWDALWNAGRPHGVIAAGRAAFNALRLEAGFRSFGSDITTEHNPFEAGLEFAVDGAKEGYVGHAAIKRLAEEKPSRSLRCLTVDDGRSMVLGKEPVFMEGKAVGYVTNSAFGYTIGKPVAYSYLPSGVSVGDAVEIEYFGRRIKATVTAEPLYHKQMSKPAESGLEGAVAMRSKL</sequence>
<gene>
    <name evidence="6" type="ORF">MKZ38_004745</name>
</gene>
<dbReference type="SUPFAM" id="SSF51905">
    <property type="entry name" value="FAD/NAD(P)-binding domain"/>
    <property type="match status" value="1"/>
</dbReference>
<comment type="similarity">
    <text evidence="1">Belongs to the GcvT family.</text>
</comment>
<evidence type="ECO:0000313" key="7">
    <source>
        <dbReference type="Proteomes" id="UP001201980"/>
    </source>
</evidence>
<dbReference type="Proteomes" id="UP001201980">
    <property type="component" value="Unassembled WGS sequence"/>
</dbReference>
<dbReference type="InterPro" id="IPR028896">
    <property type="entry name" value="GcvT/YgfZ/DmdA"/>
</dbReference>
<comment type="caution">
    <text evidence="6">The sequence shown here is derived from an EMBL/GenBank/DDBJ whole genome shotgun (WGS) entry which is preliminary data.</text>
</comment>
<dbReference type="Gene3D" id="2.40.30.110">
    <property type="entry name" value="Aminomethyltransferase beta-barrel domains"/>
    <property type="match status" value="1"/>
</dbReference>
<accession>A0AAD5RYD2</accession>
<dbReference type="InterPro" id="IPR032503">
    <property type="entry name" value="FAO_M"/>
</dbReference>
<feature type="domain" description="FAD dependent oxidoreductase" evidence="2">
    <location>
        <begin position="6"/>
        <end position="368"/>
    </location>
</feature>